<dbReference type="PROSITE" id="PS51257">
    <property type="entry name" value="PROKAR_LIPOPROTEIN"/>
    <property type="match status" value="1"/>
</dbReference>
<evidence type="ECO:0000313" key="2">
    <source>
        <dbReference type="Proteomes" id="UP000812270"/>
    </source>
</evidence>
<comment type="caution">
    <text evidence="1">The sequence shown here is derived from an EMBL/GenBank/DDBJ whole genome shotgun (WGS) entry which is preliminary data.</text>
</comment>
<dbReference type="AlphaFoldDB" id="A0A9E2W917"/>
<reference evidence="1" key="1">
    <citation type="submission" date="2021-06" db="EMBL/GenBank/DDBJ databases">
        <authorList>
            <person name="Huq M.A."/>
        </authorList>
    </citation>
    <scope>NUCLEOTIDE SEQUENCE</scope>
    <source>
        <strain evidence="1">MAH-26</strain>
    </source>
</reference>
<dbReference type="RefSeq" id="WP_217792862.1">
    <property type="nucleotide sequence ID" value="NZ_JAHSPG010000014.1"/>
</dbReference>
<organism evidence="1 2">
    <name type="scientific">Pinibacter aurantiacus</name>
    <dbReference type="NCBI Taxonomy" id="2851599"/>
    <lineage>
        <taxon>Bacteria</taxon>
        <taxon>Pseudomonadati</taxon>
        <taxon>Bacteroidota</taxon>
        <taxon>Chitinophagia</taxon>
        <taxon>Chitinophagales</taxon>
        <taxon>Chitinophagaceae</taxon>
        <taxon>Pinibacter</taxon>
    </lineage>
</organism>
<evidence type="ECO:0008006" key="3">
    <source>
        <dbReference type="Google" id="ProtNLM"/>
    </source>
</evidence>
<proteinExistence type="predicted"/>
<dbReference type="Proteomes" id="UP000812270">
    <property type="component" value="Unassembled WGS sequence"/>
</dbReference>
<keyword evidence="2" id="KW-1185">Reference proteome</keyword>
<protein>
    <recommendedName>
        <fullName evidence="3">Lipoprotein</fullName>
    </recommendedName>
</protein>
<dbReference type="EMBL" id="JAHSPG010000014">
    <property type="protein sequence ID" value="MBV4359027.1"/>
    <property type="molecule type" value="Genomic_DNA"/>
</dbReference>
<name>A0A9E2W917_9BACT</name>
<accession>A0A9E2W917</accession>
<sequence>MRNLNGVLMFFLVNLVLSCKMQKKENLSAANYVDTSVKLELDSSFIKNRDKSPIDLFIATFADSINGLKNEQLPLFLSDAEFDFHHVGIFSSFHEPLPLRKLIFDQVINCKSLSLIISNNSDIYKKKPNPKNDIQVKFQNLSVFDLAEMRFDVLKCSSN</sequence>
<gene>
    <name evidence="1" type="ORF">KTO63_17800</name>
</gene>
<evidence type="ECO:0000313" key="1">
    <source>
        <dbReference type="EMBL" id="MBV4359027.1"/>
    </source>
</evidence>